<dbReference type="PROSITE" id="PS00518">
    <property type="entry name" value="ZF_RING_1"/>
    <property type="match status" value="1"/>
</dbReference>
<evidence type="ECO:0000256" key="2">
    <source>
        <dbReference type="ARBA" id="ARBA00004906"/>
    </source>
</evidence>
<gene>
    <name evidence="12" type="primary">Dtx3l</name>
    <name evidence="12" type="ORF">FOF47_R20474</name>
</gene>
<dbReference type="GO" id="GO:0016874">
    <property type="term" value="F:ligase activity"/>
    <property type="evidence" value="ECO:0007669"/>
    <property type="project" value="UniProtKB-KW"/>
</dbReference>
<dbReference type="GO" id="GO:0061630">
    <property type="term" value="F:ubiquitin protein ligase activity"/>
    <property type="evidence" value="ECO:0007669"/>
    <property type="project" value="UniProtKB-UniRule"/>
</dbReference>
<dbReference type="InterPro" id="IPR012677">
    <property type="entry name" value="Nucleotide-bd_a/b_plait_sf"/>
</dbReference>
<dbReference type="GO" id="GO:0016567">
    <property type="term" value="P:protein ubiquitination"/>
    <property type="evidence" value="ECO:0007669"/>
    <property type="project" value="UniProtKB-UniRule"/>
</dbReference>
<dbReference type="InterPro" id="IPR048418">
    <property type="entry name" value="DTX3L_a/b_dom"/>
</dbReference>
<evidence type="ECO:0000256" key="1">
    <source>
        <dbReference type="ARBA" id="ARBA00000900"/>
    </source>
</evidence>
<accession>A0A6G1ATD3</accession>
<dbReference type="SUPFAM" id="SSF57850">
    <property type="entry name" value="RING/U-box"/>
    <property type="match status" value="1"/>
</dbReference>
<dbReference type="GO" id="GO:0005737">
    <property type="term" value="C:cytoplasm"/>
    <property type="evidence" value="ECO:0007669"/>
    <property type="project" value="UniProtKB-SubCell"/>
</dbReference>
<dbReference type="EC" id="2.3.2.27" evidence="9"/>
<dbReference type="InterPro" id="IPR042843">
    <property type="entry name" value="TX3L_RING-HC"/>
</dbReference>
<keyword evidence="5 9" id="KW-0479">Metal-binding</keyword>
<comment type="caution">
    <text evidence="12">The sequence shown here is derived from an EMBL/GenBank/DDBJ whole genome shotgun (WGS) entry which is preliminary data.</text>
</comment>
<dbReference type="UniPathway" id="UPA00143"/>
<evidence type="ECO:0000313" key="12">
    <source>
        <dbReference type="EMBL" id="KAF0879119.1"/>
    </source>
</evidence>
<comment type="subcellular location">
    <subcellularLocation>
        <location evidence="9">Cytoplasm</location>
    </subcellularLocation>
</comment>
<dbReference type="Gene3D" id="3.30.390.130">
    <property type="match status" value="1"/>
</dbReference>
<name>A0A6G1ATD3_CROCR</name>
<organism evidence="12 13">
    <name type="scientific">Crocuta crocuta</name>
    <name type="common">Spotted hyena</name>
    <dbReference type="NCBI Taxonomy" id="9678"/>
    <lineage>
        <taxon>Eukaryota</taxon>
        <taxon>Metazoa</taxon>
        <taxon>Chordata</taxon>
        <taxon>Craniata</taxon>
        <taxon>Vertebrata</taxon>
        <taxon>Euteleostomi</taxon>
        <taxon>Mammalia</taxon>
        <taxon>Eutheria</taxon>
        <taxon>Laurasiatheria</taxon>
        <taxon>Carnivora</taxon>
        <taxon>Feliformia</taxon>
        <taxon>Hyaenidae</taxon>
        <taxon>Crocuta</taxon>
    </lineage>
</organism>
<dbReference type="Pfam" id="PF21717">
    <property type="entry name" value="DTX3L_a-b"/>
    <property type="match status" value="1"/>
</dbReference>
<evidence type="ECO:0000256" key="8">
    <source>
        <dbReference type="PROSITE-ProRule" id="PRU00175"/>
    </source>
</evidence>
<feature type="non-terminal residue" evidence="12">
    <location>
        <position position="1"/>
    </location>
</feature>
<proteinExistence type="inferred from homology"/>
<dbReference type="CDD" id="cd16712">
    <property type="entry name" value="RING-HC_DTX3L"/>
    <property type="match status" value="1"/>
</dbReference>
<evidence type="ECO:0000256" key="10">
    <source>
        <dbReference type="SAM" id="MobiDB-lite"/>
    </source>
</evidence>
<keyword evidence="12" id="KW-0436">Ligase</keyword>
<feature type="domain" description="RING-type" evidence="11">
    <location>
        <begin position="559"/>
        <end position="598"/>
    </location>
</feature>
<evidence type="ECO:0000256" key="6">
    <source>
        <dbReference type="ARBA" id="ARBA00022771"/>
    </source>
</evidence>
<keyword evidence="13" id="KW-1185">Reference proteome</keyword>
<dbReference type="Gene3D" id="3.30.70.330">
    <property type="match status" value="1"/>
</dbReference>
<evidence type="ECO:0000256" key="3">
    <source>
        <dbReference type="ARBA" id="ARBA00009413"/>
    </source>
</evidence>
<dbReference type="Gene3D" id="3.30.40.10">
    <property type="entry name" value="Zinc/RING finger domain, C3HC4 (zinc finger)"/>
    <property type="match status" value="1"/>
</dbReference>
<evidence type="ECO:0000256" key="7">
    <source>
        <dbReference type="ARBA" id="ARBA00022833"/>
    </source>
</evidence>
<feature type="compositionally biased region" description="Polar residues" evidence="10">
    <location>
        <begin position="193"/>
        <end position="202"/>
    </location>
</feature>
<dbReference type="GO" id="GO:0008270">
    <property type="term" value="F:zinc ion binding"/>
    <property type="evidence" value="ECO:0007669"/>
    <property type="project" value="UniProtKB-KW"/>
</dbReference>
<dbReference type="InterPro" id="IPR013083">
    <property type="entry name" value="Znf_RING/FYVE/PHD"/>
</dbReference>
<dbReference type="InterPro" id="IPR048409">
    <property type="entry name" value="DTX3L_KH-like"/>
</dbReference>
<keyword evidence="6 8" id="KW-0863">Zinc-finger</keyword>
<dbReference type="Pfam" id="PF18102">
    <property type="entry name" value="DTC"/>
    <property type="match status" value="1"/>
</dbReference>
<evidence type="ECO:0000313" key="13">
    <source>
        <dbReference type="Proteomes" id="UP000475037"/>
    </source>
</evidence>
<keyword evidence="9" id="KW-0963">Cytoplasm</keyword>
<evidence type="ECO:0000259" key="11">
    <source>
        <dbReference type="PROSITE" id="PS50089"/>
    </source>
</evidence>
<reference evidence="12 13" key="1">
    <citation type="submission" date="2019-11" db="EMBL/GenBank/DDBJ databases">
        <authorList>
            <person name="Yang C."/>
            <person name="Li F."/>
        </authorList>
    </citation>
    <scope>NUCLEOTIDE SEQUENCE [LARGE SCALE GENOMIC DNA]</scope>
    <source>
        <strain evidence="12">KB4526</strain>
        <tissue evidence="12">Muscle</tissue>
    </source>
</reference>
<dbReference type="GO" id="GO:0007219">
    <property type="term" value="P:Notch signaling pathway"/>
    <property type="evidence" value="ECO:0007669"/>
    <property type="project" value="InterPro"/>
</dbReference>
<keyword evidence="7 9" id="KW-0862">Zinc</keyword>
<dbReference type="PROSITE" id="PS50089">
    <property type="entry name" value="ZF_RING_2"/>
    <property type="match status" value="1"/>
</dbReference>
<dbReference type="InterPro" id="IPR039398">
    <property type="entry name" value="Deltex_fam"/>
</dbReference>
<sequence>MASTVRPPSPLLVHVSEATPRTRWKLEIYFQSQMSGGGECVVQPLCYGDQVSFQVKFTEKEAKERVLKKKNHQIMVDNKVLNVSLELTENPTEKNARPKTSSLTQSQDAFGAKHANKEHIPNAVDSCVQKIFLSVTADLNYDLFSKEQREHITTICPNIKRMEGPSGIEKVCGTFGDIEKIYHFLNKQLQENGQKQESSSLTTEKEPVHQHQNSCISSSEPENRAEAKSDPFEIPLPFFEYFQLICPDKIDSIQKRFGVEILIQQSSNLVYLDFTSNQSGDLKAAQDFFVREFQKTVGLLEQECVAFADSQQANKIKQELNQQFTKLLVKEKGGELILFGTQDDISAARYFFALKDSKSRVMGPVKISTPRCMMNRTEVDTFQYKLLEAEILQEIPKIEKKYSTECDILGNPEKTCILFKPKDKELDLSVHACASFIDAYQHVSCQLMREVVPLKLLGKTRMHSPGTKFADDLRKKHPKVYFVLNQESLTLIGLPDHLAKAKQYIFKRVGMSPLAGDKWNGDHETSMDVESNHAKTASPTFQQSAGSGMSRVDKEEDICVICMDIMTNKEVLPKCKHAFCTPCINKAMSYKPVCPVCQTSYGIQKGNQPEGTMIFTVVAGSLPGYESYGSIVIDYNMKGGIQTEKHPNPGKTYAGVQRTAYLPNNAEGNEVLRLLRRAFDQKLIFTVGESRVLGKSDVITWNDIHHKTSRFGGPQ</sequence>
<feature type="non-terminal residue" evidence="12">
    <location>
        <position position="715"/>
    </location>
</feature>
<dbReference type="Proteomes" id="UP000475037">
    <property type="component" value="Unassembled WGS sequence"/>
</dbReference>
<dbReference type="Pfam" id="PF23222">
    <property type="entry name" value="RRM_PARP14_1"/>
    <property type="match status" value="1"/>
</dbReference>
<dbReference type="InterPro" id="IPR001841">
    <property type="entry name" value="Znf_RING"/>
</dbReference>
<keyword evidence="4 9" id="KW-0808">Transferase</keyword>
<evidence type="ECO:0000256" key="4">
    <source>
        <dbReference type="ARBA" id="ARBA00022679"/>
    </source>
</evidence>
<dbReference type="SMART" id="SM00184">
    <property type="entry name" value="RING"/>
    <property type="match status" value="1"/>
</dbReference>
<dbReference type="Pfam" id="PF21718">
    <property type="entry name" value="KH_DTX3L"/>
    <property type="match status" value="2"/>
</dbReference>
<dbReference type="CDD" id="cd09633">
    <property type="entry name" value="Deltex_C"/>
    <property type="match status" value="1"/>
</dbReference>
<comment type="pathway">
    <text evidence="2 9">Protein modification; protein ubiquitination.</text>
</comment>
<dbReference type="InterPro" id="IPR039399">
    <property type="entry name" value="Deltex_C_sf"/>
</dbReference>
<feature type="region of interest" description="Disordered" evidence="10">
    <location>
        <begin position="193"/>
        <end position="227"/>
    </location>
</feature>
<protein>
    <recommendedName>
        <fullName evidence="9">E3 ubiquitin-protein ligase</fullName>
        <ecNumber evidence="9">2.3.2.27</ecNumber>
    </recommendedName>
</protein>
<dbReference type="PANTHER" id="PTHR12622">
    <property type="entry name" value="DELTEX-RELATED"/>
    <property type="match status" value="1"/>
</dbReference>
<feature type="compositionally biased region" description="Polar residues" evidence="10">
    <location>
        <begin position="210"/>
        <end position="220"/>
    </location>
</feature>
<comment type="catalytic activity">
    <reaction evidence="1 9">
        <text>S-ubiquitinyl-[E2 ubiquitin-conjugating enzyme]-L-cysteine + [acceptor protein]-L-lysine = [E2 ubiquitin-conjugating enzyme]-L-cysteine + N(6)-ubiquitinyl-[acceptor protein]-L-lysine.</text>
        <dbReference type="EC" id="2.3.2.27"/>
    </reaction>
</comment>
<dbReference type="InterPro" id="IPR039396">
    <property type="entry name" value="Deltex_C"/>
</dbReference>
<dbReference type="EMBL" id="VOAJ01003643">
    <property type="protein sequence ID" value="KAF0879119.1"/>
    <property type="molecule type" value="Genomic_DNA"/>
</dbReference>
<dbReference type="AlphaFoldDB" id="A0A6G1ATD3"/>
<comment type="similarity">
    <text evidence="3 9">Belongs to the Deltex family.</text>
</comment>
<dbReference type="InterPro" id="IPR017907">
    <property type="entry name" value="Znf_RING_CS"/>
</dbReference>
<dbReference type="InterPro" id="IPR057051">
    <property type="entry name" value="PARP14_RPM_1"/>
</dbReference>
<evidence type="ECO:0000256" key="9">
    <source>
        <dbReference type="RuleBase" id="RU367105"/>
    </source>
</evidence>
<dbReference type="Pfam" id="PF13923">
    <property type="entry name" value="zf-C3HC4_2"/>
    <property type="match status" value="1"/>
</dbReference>
<evidence type="ECO:0000256" key="5">
    <source>
        <dbReference type="ARBA" id="ARBA00022723"/>
    </source>
</evidence>